<dbReference type="Pfam" id="PF00391">
    <property type="entry name" value="PEP-utilizers"/>
    <property type="match status" value="1"/>
</dbReference>
<dbReference type="PANTHER" id="PTHR43030">
    <property type="entry name" value="PHOSPHOENOLPYRUVATE SYNTHASE"/>
    <property type="match status" value="1"/>
</dbReference>
<reference evidence="6" key="1">
    <citation type="submission" date="2017-09" db="EMBL/GenBank/DDBJ databases">
        <title>Depth-based differentiation of microbial function through sediment-hosted aquifers and enrichment of novel symbionts in the deep terrestrial subsurface.</title>
        <authorList>
            <person name="Probst A.J."/>
            <person name="Ladd B."/>
            <person name="Jarett J.K."/>
            <person name="Geller-Mcgrath D.E."/>
            <person name="Sieber C.M.K."/>
            <person name="Emerson J.B."/>
            <person name="Anantharaman K."/>
            <person name="Thomas B.C."/>
            <person name="Malmstrom R."/>
            <person name="Stieglmeier M."/>
            <person name="Klingl A."/>
            <person name="Woyke T."/>
            <person name="Ryan C.M."/>
            <person name="Banfield J.F."/>
        </authorList>
    </citation>
    <scope>NUCLEOTIDE SEQUENCE [LARGE SCALE GENOMIC DNA]</scope>
</reference>
<comment type="caution">
    <text evidence="5">The sequence shown here is derived from an EMBL/GenBank/DDBJ whole genome shotgun (WGS) entry which is preliminary data.</text>
</comment>
<dbReference type="SUPFAM" id="SSF52009">
    <property type="entry name" value="Phosphohistidine domain"/>
    <property type="match status" value="1"/>
</dbReference>
<name>A0A2H0TQP1_9BACT</name>
<gene>
    <name evidence="5" type="ORF">COU35_02515</name>
</gene>
<dbReference type="InterPro" id="IPR018274">
    <property type="entry name" value="PEP_util_AS"/>
</dbReference>
<evidence type="ECO:0000256" key="1">
    <source>
        <dbReference type="ARBA" id="ARBA00007837"/>
    </source>
</evidence>
<dbReference type="Proteomes" id="UP000230154">
    <property type="component" value="Unassembled WGS sequence"/>
</dbReference>
<dbReference type="AlphaFoldDB" id="A0A2H0TQP1"/>
<dbReference type="InterPro" id="IPR008279">
    <property type="entry name" value="PEP-util_enz_mobile_dom"/>
</dbReference>
<proteinExistence type="inferred from homology"/>
<evidence type="ECO:0000256" key="3">
    <source>
        <dbReference type="ARBA" id="ARBA00022840"/>
    </source>
</evidence>
<dbReference type="EMBL" id="PFCB01000021">
    <property type="protein sequence ID" value="PIR74465.1"/>
    <property type="molecule type" value="Genomic_DNA"/>
</dbReference>
<evidence type="ECO:0000259" key="4">
    <source>
        <dbReference type="Pfam" id="PF00391"/>
    </source>
</evidence>
<dbReference type="GO" id="GO:0008986">
    <property type="term" value="F:pyruvate, water dikinase activity"/>
    <property type="evidence" value="ECO:0007669"/>
    <property type="project" value="InterPro"/>
</dbReference>
<dbReference type="PROSITE" id="PS00370">
    <property type="entry name" value="PEP_ENZYMES_PHOS_SITE"/>
    <property type="match status" value="1"/>
</dbReference>
<evidence type="ECO:0000256" key="2">
    <source>
        <dbReference type="ARBA" id="ARBA00022741"/>
    </source>
</evidence>
<evidence type="ECO:0000313" key="6">
    <source>
        <dbReference type="Proteomes" id="UP000230154"/>
    </source>
</evidence>
<feature type="domain" description="PEP-utilising enzyme mobile" evidence="4">
    <location>
        <begin position="276"/>
        <end position="346"/>
    </location>
</feature>
<sequence>MPVCCDMFHGNLTKKVKDYLTGIGVPKETLNQTFVTLTQPTKKSLILIEQEDLLRIAQKMEQGEDIEEDLKAHWQKYYYTKHLWVSGEYTVDDYKRQIQEALSSQKTAGELLRKLNDDFERGKQEKDALMGELGIAGEWRTILQAYGDFMVTKIYRRYAQLLAVHHMSPILREIAKRKFLTEKQIRFVMYSEMEHLIMHDRFDENILRERAKECVYYSERDHEHVFTGESARDLIASLEEDIDTDTQELQGETGCVGQATGKVKIIIRADDMDKMETGDVLVSIATDPDIVPAMKKASAIVTNQGGVTSHAAIVSRELGIPCVIGTKIATKVLKDGDMVEVDADAGIVKKI</sequence>
<protein>
    <recommendedName>
        <fullName evidence="4">PEP-utilising enzyme mobile domain-containing protein</fullName>
    </recommendedName>
</protein>
<keyword evidence="3" id="KW-0067">ATP-binding</keyword>
<dbReference type="Gene3D" id="3.50.30.10">
    <property type="entry name" value="Phosphohistidine domain"/>
    <property type="match status" value="1"/>
</dbReference>
<dbReference type="InterPro" id="IPR006319">
    <property type="entry name" value="PEP_synth"/>
</dbReference>
<organism evidence="5 6">
    <name type="scientific">Candidatus Magasanikbacteria bacterium CG10_big_fil_rev_8_21_14_0_10_47_10</name>
    <dbReference type="NCBI Taxonomy" id="1974652"/>
    <lineage>
        <taxon>Bacteria</taxon>
        <taxon>Candidatus Magasanikiibacteriota</taxon>
    </lineage>
</organism>
<evidence type="ECO:0000313" key="5">
    <source>
        <dbReference type="EMBL" id="PIR74465.1"/>
    </source>
</evidence>
<accession>A0A2H0TQP1</accession>
<comment type="similarity">
    <text evidence="1">Belongs to the PEP-utilizing enzyme family.</text>
</comment>
<dbReference type="PANTHER" id="PTHR43030:SF1">
    <property type="entry name" value="PHOSPHOENOLPYRUVATE SYNTHASE"/>
    <property type="match status" value="1"/>
</dbReference>
<dbReference type="GO" id="GO:0005524">
    <property type="term" value="F:ATP binding"/>
    <property type="evidence" value="ECO:0007669"/>
    <property type="project" value="UniProtKB-KW"/>
</dbReference>
<dbReference type="InterPro" id="IPR036637">
    <property type="entry name" value="Phosphohistidine_dom_sf"/>
</dbReference>
<keyword evidence="2" id="KW-0547">Nucleotide-binding</keyword>